<protein>
    <submittedName>
        <fullName evidence="1">Uncharacterized protein</fullName>
    </submittedName>
</protein>
<reference evidence="1 2" key="1">
    <citation type="submission" date="2016-10" db="EMBL/GenBank/DDBJ databases">
        <title>Genome sequencing of Aspergillus oryzae BCC7051.</title>
        <authorList>
            <person name="Thammarongtham C."/>
            <person name="Vorapreeda T."/>
            <person name="Nookaew I."/>
            <person name="Srisuk T."/>
            <person name="Land M."/>
            <person name="Jeennor S."/>
            <person name="Laoteng K."/>
        </authorList>
    </citation>
    <scope>NUCLEOTIDE SEQUENCE [LARGE SCALE GENOMIC DNA]</scope>
    <source>
        <strain evidence="1 2">BCC7051</strain>
    </source>
</reference>
<organism evidence="1 2">
    <name type="scientific">Aspergillus oryzae</name>
    <name type="common">Yellow koji mold</name>
    <dbReference type="NCBI Taxonomy" id="5062"/>
    <lineage>
        <taxon>Eukaryota</taxon>
        <taxon>Fungi</taxon>
        <taxon>Dikarya</taxon>
        <taxon>Ascomycota</taxon>
        <taxon>Pezizomycotina</taxon>
        <taxon>Eurotiomycetes</taxon>
        <taxon>Eurotiomycetidae</taxon>
        <taxon>Eurotiales</taxon>
        <taxon>Aspergillaceae</taxon>
        <taxon>Aspergillus</taxon>
        <taxon>Aspergillus subgen. Circumdati</taxon>
    </lineage>
</organism>
<dbReference type="OrthoDB" id="4207132at2759"/>
<accession>A0A1S9DUW7</accession>
<gene>
    <name evidence="1" type="ORF">OAory_01006170</name>
</gene>
<dbReference type="Proteomes" id="UP000190312">
    <property type="component" value="Unassembled WGS sequence"/>
</dbReference>
<sequence length="282" mass="32136">MSQFMFFPNMHWRNLVLNFPESDHHSLPPSSWRVTQKINESIISYTQKEAEETKELPLACAKFECETLEDSSNKAILIVYMEIPCEDTECAAEGTYETPLSVRVEFTAHYLLTLNGCRYSPGAIQYKEETQTSGDRHAFMPGGKIYYLVIGKLPGVPLGNGLISYTEDGRIFFEGLFWNLSRGERDQIRLAFQDAYSEHIRSKATIAIKTLKRLFWDKDSGKVYIQGPFKPLDLANMEIPRSGQLDPYGPKVLEIWGLAIAPKGTVDYDIPIDCLEQFGWIL</sequence>
<proteinExistence type="predicted"/>
<name>A0A1S9DUW7_ASPOZ</name>
<dbReference type="EMBL" id="MKZY01000002">
    <property type="protein sequence ID" value="OOO12868.1"/>
    <property type="molecule type" value="Genomic_DNA"/>
</dbReference>
<comment type="caution">
    <text evidence="1">The sequence shown here is derived from an EMBL/GenBank/DDBJ whole genome shotgun (WGS) entry which is preliminary data.</text>
</comment>
<dbReference type="AlphaFoldDB" id="A0A1S9DUW7"/>
<evidence type="ECO:0000313" key="1">
    <source>
        <dbReference type="EMBL" id="OOO12868.1"/>
    </source>
</evidence>
<dbReference type="VEuPathDB" id="FungiDB:AO090005000910"/>
<evidence type="ECO:0000313" key="2">
    <source>
        <dbReference type="Proteomes" id="UP000190312"/>
    </source>
</evidence>